<evidence type="ECO:0000313" key="3">
    <source>
        <dbReference type="Proteomes" id="UP001194468"/>
    </source>
</evidence>
<name>A0AAD4C4R9_BOLED</name>
<reference evidence="2" key="1">
    <citation type="submission" date="2019-10" db="EMBL/GenBank/DDBJ databases">
        <authorList>
            <consortium name="DOE Joint Genome Institute"/>
            <person name="Kuo A."/>
            <person name="Miyauchi S."/>
            <person name="Kiss E."/>
            <person name="Drula E."/>
            <person name="Kohler A."/>
            <person name="Sanchez-Garcia M."/>
            <person name="Andreopoulos B."/>
            <person name="Barry K.W."/>
            <person name="Bonito G."/>
            <person name="Buee M."/>
            <person name="Carver A."/>
            <person name="Chen C."/>
            <person name="Cichocki N."/>
            <person name="Clum A."/>
            <person name="Culley D."/>
            <person name="Crous P.W."/>
            <person name="Fauchery L."/>
            <person name="Girlanda M."/>
            <person name="Hayes R."/>
            <person name="Keri Z."/>
            <person name="LaButti K."/>
            <person name="Lipzen A."/>
            <person name="Lombard V."/>
            <person name="Magnuson J."/>
            <person name="Maillard F."/>
            <person name="Morin E."/>
            <person name="Murat C."/>
            <person name="Nolan M."/>
            <person name="Ohm R."/>
            <person name="Pangilinan J."/>
            <person name="Pereira M."/>
            <person name="Perotto S."/>
            <person name="Peter M."/>
            <person name="Riley R."/>
            <person name="Sitrit Y."/>
            <person name="Stielow B."/>
            <person name="Szollosi G."/>
            <person name="Zifcakova L."/>
            <person name="Stursova M."/>
            <person name="Spatafora J.W."/>
            <person name="Tedersoo L."/>
            <person name="Vaario L.-M."/>
            <person name="Yamada A."/>
            <person name="Yan M."/>
            <person name="Wang P."/>
            <person name="Xu J."/>
            <person name="Bruns T."/>
            <person name="Baldrian P."/>
            <person name="Vilgalys R."/>
            <person name="Henrissat B."/>
            <person name="Grigoriev I.V."/>
            <person name="Hibbett D."/>
            <person name="Nagy L.G."/>
            <person name="Martin F.M."/>
        </authorList>
    </citation>
    <scope>NUCLEOTIDE SEQUENCE</scope>
    <source>
        <strain evidence="2">BED1</strain>
    </source>
</reference>
<organism evidence="2 3">
    <name type="scientific">Boletus edulis BED1</name>
    <dbReference type="NCBI Taxonomy" id="1328754"/>
    <lineage>
        <taxon>Eukaryota</taxon>
        <taxon>Fungi</taxon>
        <taxon>Dikarya</taxon>
        <taxon>Basidiomycota</taxon>
        <taxon>Agaricomycotina</taxon>
        <taxon>Agaricomycetes</taxon>
        <taxon>Agaricomycetidae</taxon>
        <taxon>Boletales</taxon>
        <taxon>Boletineae</taxon>
        <taxon>Boletaceae</taxon>
        <taxon>Boletoideae</taxon>
        <taxon>Boletus</taxon>
    </lineage>
</organism>
<feature type="region of interest" description="Disordered" evidence="1">
    <location>
        <begin position="1"/>
        <end position="89"/>
    </location>
</feature>
<accession>A0AAD4C4R9</accession>
<comment type="caution">
    <text evidence="2">The sequence shown here is derived from an EMBL/GenBank/DDBJ whole genome shotgun (WGS) entry which is preliminary data.</text>
</comment>
<dbReference type="Proteomes" id="UP001194468">
    <property type="component" value="Unassembled WGS sequence"/>
</dbReference>
<dbReference type="EMBL" id="WHUW01000004">
    <property type="protein sequence ID" value="KAF8447678.1"/>
    <property type="molecule type" value="Genomic_DNA"/>
</dbReference>
<protein>
    <submittedName>
        <fullName evidence="2">Uncharacterized protein</fullName>
    </submittedName>
</protein>
<keyword evidence="3" id="KW-1185">Reference proteome</keyword>
<feature type="compositionally biased region" description="Basic and acidic residues" evidence="1">
    <location>
        <begin position="26"/>
        <end position="46"/>
    </location>
</feature>
<dbReference type="AlphaFoldDB" id="A0AAD4C4R9"/>
<evidence type="ECO:0000256" key="1">
    <source>
        <dbReference type="SAM" id="MobiDB-lite"/>
    </source>
</evidence>
<reference evidence="2" key="2">
    <citation type="journal article" date="2020" name="Nat. Commun.">
        <title>Large-scale genome sequencing of mycorrhizal fungi provides insights into the early evolution of symbiotic traits.</title>
        <authorList>
            <person name="Miyauchi S."/>
            <person name="Kiss E."/>
            <person name="Kuo A."/>
            <person name="Drula E."/>
            <person name="Kohler A."/>
            <person name="Sanchez-Garcia M."/>
            <person name="Morin E."/>
            <person name="Andreopoulos B."/>
            <person name="Barry K.W."/>
            <person name="Bonito G."/>
            <person name="Buee M."/>
            <person name="Carver A."/>
            <person name="Chen C."/>
            <person name="Cichocki N."/>
            <person name="Clum A."/>
            <person name="Culley D."/>
            <person name="Crous P.W."/>
            <person name="Fauchery L."/>
            <person name="Girlanda M."/>
            <person name="Hayes R.D."/>
            <person name="Keri Z."/>
            <person name="LaButti K."/>
            <person name="Lipzen A."/>
            <person name="Lombard V."/>
            <person name="Magnuson J."/>
            <person name="Maillard F."/>
            <person name="Murat C."/>
            <person name="Nolan M."/>
            <person name="Ohm R.A."/>
            <person name="Pangilinan J."/>
            <person name="Pereira M.F."/>
            <person name="Perotto S."/>
            <person name="Peter M."/>
            <person name="Pfister S."/>
            <person name="Riley R."/>
            <person name="Sitrit Y."/>
            <person name="Stielow J.B."/>
            <person name="Szollosi G."/>
            <person name="Zifcakova L."/>
            <person name="Stursova M."/>
            <person name="Spatafora J.W."/>
            <person name="Tedersoo L."/>
            <person name="Vaario L.M."/>
            <person name="Yamada A."/>
            <person name="Yan M."/>
            <person name="Wang P."/>
            <person name="Xu J."/>
            <person name="Bruns T."/>
            <person name="Baldrian P."/>
            <person name="Vilgalys R."/>
            <person name="Dunand C."/>
            <person name="Henrissat B."/>
            <person name="Grigoriev I.V."/>
            <person name="Hibbett D."/>
            <person name="Nagy L.G."/>
            <person name="Martin F.M."/>
        </authorList>
    </citation>
    <scope>NUCLEOTIDE SEQUENCE</scope>
    <source>
        <strain evidence="2">BED1</strain>
    </source>
</reference>
<evidence type="ECO:0000313" key="2">
    <source>
        <dbReference type="EMBL" id="KAF8447678.1"/>
    </source>
</evidence>
<feature type="compositionally biased region" description="Polar residues" evidence="1">
    <location>
        <begin position="9"/>
        <end position="24"/>
    </location>
</feature>
<sequence>MVPVEDTPNHPQIETNAGSESHVSPNRRDKSPAPSHDKQSLRDLRRIAYASEPLSTQKADPSRPKRAPGHTHNNNRGGKRETGQPNMKLRMNVLLEKIKRDLS</sequence>
<gene>
    <name evidence="2" type="ORF">L210DRAFT_3526954</name>
</gene>
<proteinExistence type="predicted"/>